<keyword evidence="3" id="KW-1185">Reference proteome</keyword>
<protein>
    <submittedName>
        <fullName evidence="2">Uncharacterized protein</fullName>
    </submittedName>
</protein>
<dbReference type="AlphaFoldDB" id="A0A1H6BUR0"/>
<dbReference type="EMBL" id="FNUY01000008">
    <property type="protein sequence ID" value="SEG64390.1"/>
    <property type="molecule type" value="Genomic_DNA"/>
</dbReference>
<proteinExistence type="predicted"/>
<gene>
    <name evidence="2" type="ORF">SAMN04488115_10891</name>
</gene>
<accession>A0A1H6BUR0</accession>
<sequence>MDYFHQIEDKAVILRSGGVFRQAKVYKRGQMLFAGYGAGFVRLLKMPGTSNPNVSWEETDAAHSTDNLGRPIVS</sequence>
<organism evidence="2 3">
    <name type="scientific">Bosea lathyri</name>
    <dbReference type="NCBI Taxonomy" id="1036778"/>
    <lineage>
        <taxon>Bacteria</taxon>
        <taxon>Pseudomonadati</taxon>
        <taxon>Pseudomonadota</taxon>
        <taxon>Alphaproteobacteria</taxon>
        <taxon>Hyphomicrobiales</taxon>
        <taxon>Boseaceae</taxon>
        <taxon>Bosea</taxon>
    </lineage>
</organism>
<evidence type="ECO:0000313" key="3">
    <source>
        <dbReference type="Proteomes" id="UP000236743"/>
    </source>
</evidence>
<dbReference type="RefSeq" id="WP_103874058.1">
    <property type="nucleotide sequence ID" value="NZ_FNUY01000008.1"/>
</dbReference>
<feature type="compositionally biased region" description="Polar residues" evidence="1">
    <location>
        <begin position="55"/>
        <end position="67"/>
    </location>
</feature>
<feature type="region of interest" description="Disordered" evidence="1">
    <location>
        <begin position="55"/>
        <end position="74"/>
    </location>
</feature>
<evidence type="ECO:0000313" key="2">
    <source>
        <dbReference type="EMBL" id="SEG64390.1"/>
    </source>
</evidence>
<reference evidence="2 3" key="1">
    <citation type="submission" date="2016-10" db="EMBL/GenBank/DDBJ databases">
        <authorList>
            <person name="de Groot N.N."/>
        </authorList>
    </citation>
    <scope>NUCLEOTIDE SEQUENCE [LARGE SCALE GENOMIC DNA]</scope>
    <source>
        <strain evidence="2 3">DSM 26656</strain>
    </source>
</reference>
<evidence type="ECO:0000256" key="1">
    <source>
        <dbReference type="SAM" id="MobiDB-lite"/>
    </source>
</evidence>
<dbReference type="OrthoDB" id="8117402at2"/>
<dbReference type="Proteomes" id="UP000236743">
    <property type="component" value="Unassembled WGS sequence"/>
</dbReference>
<name>A0A1H6BUR0_9HYPH</name>